<name>A0AB34Y2R3_LACPN</name>
<evidence type="ECO:0000313" key="2">
    <source>
        <dbReference type="Proteomes" id="UP000076989"/>
    </source>
</evidence>
<dbReference type="RefSeq" id="WP_063730078.1">
    <property type="nucleotide sequence ID" value="NZ_CP063986.1"/>
</dbReference>
<reference evidence="1 2" key="1">
    <citation type="submission" date="2016-03" db="EMBL/GenBank/DDBJ databases">
        <title>Comparative genomics of 54 Lactobacillus plantarum strains reveals genomic uncoupling from niche constraints.</title>
        <authorList>
            <person name="Martino M.E."/>
        </authorList>
    </citation>
    <scope>NUCLEOTIDE SEQUENCE [LARGE SCALE GENOMIC DNA]</scope>
    <source>
        <strain evidence="1 2">Nizo2260</strain>
    </source>
</reference>
<sequence length="234" mass="26589">MSILPKNEPIKPDLSPHNFFIWGDTMSGKSYLAEHFPDLVILSTDKNAKAGTRPPVPFYREEGKPPFSVIDRLRQTIAELQINKDGFKTVSIDVTEDLISFIERELCEKEGVPTLGDFKGFGRGYTLMDMTIKALIQDIRSLPMNVIFISREIDDKDDSNKKLPAIKSKYYNLVTGNCDMSIHTQQVGNKYYRNVDKKRRKYKASEIADPQLLHVLKNIPGALVPENQTKKVGK</sequence>
<dbReference type="EMBL" id="LUWI01000010">
    <property type="protein sequence ID" value="KZU07275.1"/>
    <property type="molecule type" value="Genomic_DNA"/>
</dbReference>
<evidence type="ECO:0000313" key="1">
    <source>
        <dbReference type="EMBL" id="KZU07275.1"/>
    </source>
</evidence>
<organism evidence="1 2">
    <name type="scientific">Lactiplantibacillus plantarum</name>
    <name type="common">Lactobacillus plantarum</name>
    <dbReference type="NCBI Taxonomy" id="1590"/>
    <lineage>
        <taxon>Bacteria</taxon>
        <taxon>Bacillati</taxon>
        <taxon>Bacillota</taxon>
        <taxon>Bacilli</taxon>
        <taxon>Lactobacillales</taxon>
        <taxon>Lactobacillaceae</taxon>
        <taxon>Lactiplantibacillus</taxon>
    </lineage>
</organism>
<gene>
    <name evidence="1" type="ORF">Nizo2260_0816</name>
</gene>
<dbReference type="AlphaFoldDB" id="A0AB34Y2R3"/>
<dbReference type="Pfam" id="PF13479">
    <property type="entry name" value="AAA_24"/>
    <property type="match status" value="1"/>
</dbReference>
<evidence type="ECO:0008006" key="3">
    <source>
        <dbReference type="Google" id="ProtNLM"/>
    </source>
</evidence>
<comment type="caution">
    <text evidence="1">The sequence shown here is derived from an EMBL/GenBank/DDBJ whole genome shotgun (WGS) entry which is preliminary data.</text>
</comment>
<dbReference type="Proteomes" id="UP000076989">
    <property type="component" value="Unassembled WGS sequence"/>
</dbReference>
<accession>A0AB34Y2R3</accession>
<protein>
    <recommendedName>
        <fullName evidence="3">NTP-binding protein</fullName>
    </recommendedName>
</protein>
<proteinExistence type="predicted"/>